<evidence type="ECO:0000313" key="2">
    <source>
        <dbReference type="Proteomes" id="UP000063229"/>
    </source>
</evidence>
<accession>A0A0X1T360</accession>
<sequence>MRTSPNFVNGLVGVLAKEFHEESVIDKPSTRSGDQTAVLIVKPKLAGSIKPPTRTLIAFIRLPSVLDLAEPAIDTNPDTSTYIQRRKS</sequence>
<dbReference type="STRING" id="46677.AWM79_14660"/>
<organism evidence="1 2">
    <name type="scientific">Pseudomonas agarici</name>
    <dbReference type="NCBI Taxonomy" id="46677"/>
    <lineage>
        <taxon>Bacteria</taxon>
        <taxon>Pseudomonadati</taxon>
        <taxon>Pseudomonadota</taxon>
        <taxon>Gammaproteobacteria</taxon>
        <taxon>Pseudomonadales</taxon>
        <taxon>Pseudomonadaceae</taxon>
        <taxon>Pseudomonas</taxon>
    </lineage>
</organism>
<proteinExistence type="predicted"/>
<gene>
    <name evidence="1" type="ORF">AWM79_14660</name>
</gene>
<protein>
    <submittedName>
        <fullName evidence="1">Uncharacterized protein</fullName>
    </submittedName>
</protein>
<dbReference type="KEGG" id="pagb:AWM79_14660"/>
<dbReference type="Proteomes" id="UP000063229">
    <property type="component" value="Chromosome"/>
</dbReference>
<keyword evidence="2" id="KW-1185">Reference proteome</keyword>
<dbReference type="AlphaFoldDB" id="A0A0X1T360"/>
<evidence type="ECO:0000313" key="1">
    <source>
        <dbReference type="EMBL" id="AMB86478.1"/>
    </source>
</evidence>
<name>A0A0X1T360_PSEAA</name>
<dbReference type="EMBL" id="CP014135">
    <property type="protein sequence ID" value="AMB86478.1"/>
    <property type="molecule type" value="Genomic_DNA"/>
</dbReference>
<reference evidence="2" key="1">
    <citation type="submission" date="2016-01" db="EMBL/GenBank/DDBJ databases">
        <authorList>
            <person name="Storey N.H."/>
            <person name="Neuman B.W."/>
        </authorList>
    </citation>
    <scope>NUCLEOTIDE SEQUENCE [LARGE SCALE GENOMIC DNA]</scope>
    <source>
        <strain evidence="2">NCPPB 2472</strain>
    </source>
</reference>
<dbReference type="RefSeq" id="WP_017132428.1">
    <property type="nucleotide sequence ID" value="NZ_CP014135.1"/>
</dbReference>